<keyword evidence="1" id="KW-0812">Transmembrane</keyword>
<keyword evidence="3" id="KW-1185">Reference proteome</keyword>
<accession>A0AAN7BCM3</accession>
<evidence type="ECO:0000256" key="1">
    <source>
        <dbReference type="SAM" id="Phobius"/>
    </source>
</evidence>
<protein>
    <submittedName>
        <fullName evidence="2">Lysr family regulatory protein</fullName>
    </submittedName>
</protein>
<reference evidence="2" key="1">
    <citation type="journal article" date="2023" name="Mol. Phylogenet. Evol.">
        <title>Genome-scale phylogeny and comparative genomics of the fungal order Sordariales.</title>
        <authorList>
            <person name="Hensen N."/>
            <person name="Bonometti L."/>
            <person name="Westerberg I."/>
            <person name="Brannstrom I.O."/>
            <person name="Guillou S."/>
            <person name="Cros-Aarteil S."/>
            <person name="Calhoun S."/>
            <person name="Haridas S."/>
            <person name="Kuo A."/>
            <person name="Mondo S."/>
            <person name="Pangilinan J."/>
            <person name="Riley R."/>
            <person name="LaButti K."/>
            <person name="Andreopoulos B."/>
            <person name="Lipzen A."/>
            <person name="Chen C."/>
            <person name="Yan M."/>
            <person name="Daum C."/>
            <person name="Ng V."/>
            <person name="Clum A."/>
            <person name="Steindorff A."/>
            <person name="Ohm R.A."/>
            <person name="Martin F."/>
            <person name="Silar P."/>
            <person name="Natvig D.O."/>
            <person name="Lalanne C."/>
            <person name="Gautier V."/>
            <person name="Ament-Velasquez S.L."/>
            <person name="Kruys A."/>
            <person name="Hutchinson M.I."/>
            <person name="Powell A.J."/>
            <person name="Barry K."/>
            <person name="Miller A.N."/>
            <person name="Grigoriev I.V."/>
            <person name="Debuchy R."/>
            <person name="Gladieux P."/>
            <person name="Hiltunen Thoren M."/>
            <person name="Johannesson H."/>
        </authorList>
    </citation>
    <scope>NUCLEOTIDE SEQUENCE</scope>
    <source>
        <strain evidence="2">CBS 990.96</strain>
    </source>
</reference>
<sequence length="468" mass="52396">MVKTIMKWVIRVDHVLDADKLHKSLAKLFEIGNWRRLGGRLRINKQKKLEIHIPKIFSAERPAVRFEHIVLSETNIDDHPLAAQLPRETDGPSIQEGVDAFRKLSGLGGVKYPETLADYLNSDQPPFALQVISFRDATLIFLNFPHAVTDALGLSALIENWCKVLAGRDHDVLPLPEDDPMDLVDAQQEGAEVKHVLDDKKIAGFGLVIFGLYFLWDLLFGPKMHTRVLFLPSRTVDALKKRATSDIQDAKKKTPALFVSEGDIMTSLAIKSIASSLGEGSTRSLTVLNVFELRSRFPKSKIFDTSKFAYVQNAFFVLTCILSGQEARKLSLGETALRVRQTVVEQTPEPQVRALTREFRTSLTKTGRPVVFAETNSILAPMTNWSKGRFYEVVDFGPAVLDGTGSEVRRGKPSFFNAFDANPKRDPTHRNVWNVLGKDPQGNYWINGMLSAATWAKVEEELKSLGEI</sequence>
<feature type="transmembrane region" description="Helical" evidence="1">
    <location>
        <begin position="202"/>
        <end position="220"/>
    </location>
</feature>
<dbReference type="AlphaFoldDB" id="A0AAN7BCM3"/>
<reference evidence="2" key="2">
    <citation type="submission" date="2023-05" db="EMBL/GenBank/DDBJ databases">
        <authorList>
            <consortium name="Lawrence Berkeley National Laboratory"/>
            <person name="Steindorff A."/>
            <person name="Hensen N."/>
            <person name="Bonometti L."/>
            <person name="Westerberg I."/>
            <person name="Brannstrom I.O."/>
            <person name="Guillou S."/>
            <person name="Cros-Aarteil S."/>
            <person name="Calhoun S."/>
            <person name="Haridas S."/>
            <person name="Kuo A."/>
            <person name="Mondo S."/>
            <person name="Pangilinan J."/>
            <person name="Riley R."/>
            <person name="Labutti K."/>
            <person name="Andreopoulos B."/>
            <person name="Lipzen A."/>
            <person name="Chen C."/>
            <person name="Yanf M."/>
            <person name="Daum C."/>
            <person name="Ng V."/>
            <person name="Clum A."/>
            <person name="Ohm R."/>
            <person name="Martin F."/>
            <person name="Silar P."/>
            <person name="Natvig D."/>
            <person name="Lalanne C."/>
            <person name="Gautier V."/>
            <person name="Ament-Velasquez S.L."/>
            <person name="Kruys A."/>
            <person name="Hutchinson M.I."/>
            <person name="Powell A.J."/>
            <person name="Barry K."/>
            <person name="Miller A.N."/>
            <person name="Grigoriev I.V."/>
            <person name="Debuchy R."/>
            <person name="Gladieux P."/>
            <person name="Thoren M.H."/>
            <person name="Johannesson H."/>
        </authorList>
    </citation>
    <scope>NUCLEOTIDE SEQUENCE</scope>
    <source>
        <strain evidence="2">CBS 990.96</strain>
    </source>
</reference>
<dbReference type="GO" id="GO:0016747">
    <property type="term" value="F:acyltransferase activity, transferring groups other than amino-acyl groups"/>
    <property type="evidence" value="ECO:0007669"/>
    <property type="project" value="TreeGrafter"/>
</dbReference>
<dbReference type="EMBL" id="MU865627">
    <property type="protein sequence ID" value="KAK4220851.1"/>
    <property type="molecule type" value="Genomic_DNA"/>
</dbReference>
<name>A0AAN7BCM3_9PEZI</name>
<dbReference type="PANTHER" id="PTHR31642:SF294">
    <property type="entry name" value="ACETYLTRANSFERASE MATC1"/>
    <property type="match status" value="1"/>
</dbReference>
<evidence type="ECO:0000313" key="3">
    <source>
        <dbReference type="Proteomes" id="UP001301958"/>
    </source>
</evidence>
<keyword evidence="1" id="KW-1133">Transmembrane helix</keyword>
<gene>
    <name evidence="2" type="ORF">QBC38DRAFT_378198</name>
</gene>
<dbReference type="PANTHER" id="PTHR31642">
    <property type="entry name" value="TRICHOTHECENE 3-O-ACETYLTRANSFERASE"/>
    <property type="match status" value="1"/>
</dbReference>
<proteinExistence type="predicted"/>
<dbReference type="InterPro" id="IPR023213">
    <property type="entry name" value="CAT-like_dom_sf"/>
</dbReference>
<organism evidence="2 3">
    <name type="scientific">Podospora fimiseda</name>
    <dbReference type="NCBI Taxonomy" id="252190"/>
    <lineage>
        <taxon>Eukaryota</taxon>
        <taxon>Fungi</taxon>
        <taxon>Dikarya</taxon>
        <taxon>Ascomycota</taxon>
        <taxon>Pezizomycotina</taxon>
        <taxon>Sordariomycetes</taxon>
        <taxon>Sordariomycetidae</taxon>
        <taxon>Sordariales</taxon>
        <taxon>Podosporaceae</taxon>
        <taxon>Podospora</taxon>
    </lineage>
</organism>
<dbReference type="Proteomes" id="UP001301958">
    <property type="component" value="Unassembled WGS sequence"/>
</dbReference>
<dbReference type="Pfam" id="PF02458">
    <property type="entry name" value="Transferase"/>
    <property type="match status" value="1"/>
</dbReference>
<dbReference type="InterPro" id="IPR050317">
    <property type="entry name" value="Plant_Fungal_Acyltransferase"/>
</dbReference>
<dbReference type="Gene3D" id="3.30.559.10">
    <property type="entry name" value="Chloramphenicol acetyltransferase-like domain"/>
    <property type="match status" value="2"/>
</dbReference>
<evidence type="ECO:0000313" key="2">
    <source>
        <dbReference type="EMBL" id="KAK4220851.1"/>
    </source>
</evidence>
<keyword evidence="1" id="KW-0472">Membrane</keyword>
<comment type="caution">
    <text evidence="2">The sequence shown here is derived from an EMBL/GenBank/DDBJ whole genome shotgun (WGS) entry which is preliminary data.</text>
</comment>